<feature type="compositionally biased region" description="Polar residues" evidence="10">
    <location>
        <begin position="658"/>
        <end position="673"/>
    </location>
</feature>
<keyword evidence="6" id="KW-0804">Transcription</keyword>
<feature type="domain" description="GATA-type" evidence="11">
    <location>
        <begin position="695"/>
        <end position="748"/>
    </location>
</feature>
<feature type="compositionally biased region" description="Low complexity" evidence="10">
    <location>
        <begin position="1641"/>
        <end position="1662"/>
    </location>
</feature>
<dbReference type="GO" id="GO:0008270">
    <property type="term" value="F:zinc ion binding"/>
    <property type="evidence" value="ECO:0007669"/>
    <property type="project" value="UniProtKB-KW"/>
</dbReference>
<feature type="region of interest" description="Disordered" evidence="10">
    <location>
        <begin position="591"/>
        <end position="701"/>
    </location>
</feature>
<dbReference type="InterPro" id="IPR035999">
    <property type="entry name" value="Sec7_dom_sf"/>
</dbReference>
<feature type="region of interest" description="Disordered" evidence="10">
    <location>
        <begin position="204"/>
        <end position="260"/>
    </location>
</feature>
<keyword evidence="2" id="KW-0479">Metal-binding</keyword>
<dbReference type="PROSITE" id="PS00344">
    <property type="entry name" value="GATA_ZN_FINGER_1"/>
    <property type="match status" value="1"/>
</dbReference>
<feature type="compositionally biased region" description="Basic and acidic residues" evidence="10">
    <location>
        <begin position="2173"/>
        <end position="2182"/>
    </location>
</feature>
<dbReference type="EMBL" id="JAFIQS010000002">
    <property type="protein sequence ID" value="KAG5172785.1"/>
    <property type="molecule type" value="Genomic_DNA"/>
</dbReference>
<feature type="region of interest" description="Disordered" evidence="10">
    <location>
        <begin position="1570"/>
        <end position="1605"/>
    </location>
</feature>
<feature type="region of interest" description="Disordered" evidence="10">
    <location>
        <begin position="1401"/>
        <end position="1427"/>
    </location>
</feature>
<feature type="region of interest" description="Disordered" evidence="10">
    <location>
        <begin position="1635"/>
        <end position="1664"/>
    </location>
</feature>
<feature type="compositionally biased region" description="Low complexity" evidence="10">
    <location>
        <begin position="101"/>
        <end position="116"/>
    </location>
</feature>
<dbReference type="PROSITE" id="PS50114">
    <property type="entry name" value="GATA_ZN_FINGER_2"/>
    <property type="match status" value="1"/>
</dbReference>
<feature type="compositionally biased region" description="Polar residues" evidence="10">
    <location>
        <begin position="1188"/>
        <end position="1202"/>
    </location>
</feature>
<feature type="region of interest" description="Disordered" evidence="10">
    <location>
        <begin position="1268"/>
        <end position="1288"/>
    </location>
</feature>
<dbReference type="InterPro" id="IPR001849">
    <property type="entry name" value="PH_domain"/>
</dbReference>
<evidence type="ECO:0000256" key="5">
    <source>
        <dbReference type="ARBA" id="ARBA00023015"/>
    </source>
</evidence>
<evidence type="ECO:0000259" key="11">
    <source>
        <dbReference type="PROSITE" id="PS50114"/>
    </source>
</evidence>
<comment type="caution">
    <text evidence="13">The sequence shown here is derived from an EMBL/GenBank/DDBJ whole genome shotgun (WGS) entry which is preliminary data.</text>
</comment>
<dbReference type="InterPro" id="IPR011993">
    <property type="entry name" value="PH-like_dom_sf"/>
</dbReference>
<accession>A0A8H7Y7X5</accession>
<feature type="compositionally biased region" description="Polar residues" evidence="10">
    <location>
        <begin position="751"/>
        <end position="760"/>
    </location>
</feature>
<dbReference type="InterPro" id="IPR000679">
    <property type="entry name" value="Znf_GATA"/>
</dbReference>
<feature type="region of interest" description="Disordered" evidence="10">
    <location>
        <begin position="299"/>
        <end position="329"/>
    </location>
</feature>
<feature type="compositionally biased region" description="Polar residues" evidence="10">
    <location>
        <begin position="1122"/>
        <end position="1134"/>
    </location>
</feature>
<dbReference type="SUPFAM" id="SSF48425">
    <property type="entry name" value="Sec7 domain"/>
    <property type="match status" value="1"/>
</dbReference>
<dbReference type="Gene3D" id="2.30.29.30">
    <property type="entry name" value="Pleckstrin-homology domain (PH domain)/Phosphotyrosine-binding domain (PTB)"/>
    <property type="match status" value="1"/>
</dbReference>
<feature type="region of interest" description="Disordered" evidence="10">
    <location>
        <begin position="1018"/>
        <end position="1219"/>
    </location>
</feature>
<evidence type="ECO:0000256" key="3">
    <source>
        <dbReference type="ARBA" id="ARBA00022771"/>
    </source>
</evidence>
<dbReference type="SMART" id="SM00401">
    <property type="entry name" value="ZnF_GATA"/>
    <property type="match status" value="1"/>
</dbReference>
<feature type="compositionally biased region" description="Low complexity" evidence="10">
    <location>
        <begin position="233"/>
        <end position="246"/>
    </location>
</feature>
<feature type="compositionally biased region" description="Polar residues" evidence="10">
    <location>
        <begin position="1570"/>
        <end position="1586"/>
    </location>
</feature>
<evidence type="ECO:0008006" key="14">
    <source>
        <dbReference type="Google" id="ProtNLM"/>
    </source>
</evidence>
<dbReference type="InterPro" id="IPR013860">
    <property type="entry name" value="AreA_GATA"/>
</dbReference>
<dbReference type="PROSITE" id="PS50190">
    <property type="entry name" value="SEC7"/>
    <property type="match status" value="1"/>
</dbReference>
<feature type="compositionally biased region" description="Low complexity" evidence="10">
    <location>
        <begin position="938"/>
        <end position="957"/>
    </location>
</feature>
<feature type="compositionally biased region" description="Basic and acidic residues" evidence="10">
    <location>
        <begin position="467"/>
        <end position="478"/>
    </location>
</feature>
<evidence type="ECO:0000256" key="6">
    <source>
        <dbReference type="ARBA" id="ARBA00023163"/>
    </source>
</evidence>
<name>A0A8H7Y7X5_PSICU</name>
<feature type="compositionally biased region" description="Low complexity" evidence="10">
    <location>
        <begin position="1401"/>
        <end position="1411"/>
    </location>
</feature>
<sequence>MTSDIHNLSPQEWSQIFSAPLNPTVFAALAANGVLGDPPAPPPAPDSWSQSHRHPSASTLPPSLWMSAASSSYHPPPQSQSHYPPVSVPGSVPVPVPGPVSLPDSSPVSPSTESKSTLFTDLFSDDLFQPPLSPQPTSPFTSPRVSGSPVLGGPPDTDVDPEQLAKDDPLATQVWKMYARTKVTLPHAQRMENITWRMMALALKKKKDDDDPRPADPPSSVPEQPPPPPVVSSPPQSQSQSAPHPVDQQPDERGRRIDKGKARVRVVGFDALGQDSLLDDENVVSMDWRAMSRSRSRISMDWRPTSRSRSRPPESTTSATTFDQHVGLQPGYDSHFSFPTIERGPTKNIPTTSLLSAGRRSPLFDQQLGVLYESNDAVPYFDAPDSYTGPSRYPVFNTAIPSSLPSAGLHGFNRVPVPPKDNRPYARIRKTSFDHTVRKSRQNSKSNLSIDSLSGTKRPADALLNDSIHHPSLDHSEQDSAPSSSFPSSSFNFSFPPYDGVFDLPSSNVHYGPPPPSSYLQHPRHRYHSTSTSPSEGLSAAAVAASAVMAEGYAQLNAVTGADELDYRQLMGLVYPNIDTSASSSYTHVDPTQILHDSSGNGNYPSFHASPSSDEWGNGPSSNASPEPYNVSNASTPPSTEGTSSTTQQQPSRRKYISLQQTAQEVQRSSTVPSPGATEPPEDSKPALTSGEDADQTPTLCTNCQTTNTPLWRRDPEGQPLCNACGLFYKLHGVVRPLSLKTDVIKKRNRASGTPSNNSRKGGVSTLPKLASSTTRPRSQSSSLLTGLTRGVMPAPRPPNVALGPITIKRQRRTSGTAPDSPRSAYPSGLQPVAHNDLNSGNGTASGSSGSKQIHRRVSRTDLDFEQALKQEGTVVLKEGLDVNSLGVEQSPNRSFASASGSVPATPQTQNLNQSTRGITRVSLQPSTPTVLPPTPTPLRRLSSSTNSTSNNNNTNTHLVTTTLQQLGPSPSSSSHDLGMDAEEAERQTNRRSMYRSPGTSSSPDLATLLRKAKERGGAVMGGSTGASGVAGSGSAQIRRGRDSSPPPPLPDHSRVQHPASSSTLVASPNSEGPSDWVFASPLRQKESGTVKPQKSSVRAKTSALWGKMMGQNTVRERSKTDASQPPSSLVNSFTPPPPVPAIPAEHRSPIPESYSTMRVPEKDREKESRTPQRGLPSRKPLPPIISMQDNATTTSPYTDKSTPLPPIPVTPKRRSMSVSETVKTIANVNIDTPATPEPPTSLSGLLDVFKGELSTLNTVPLDLRDPASTRRSVDTAGGTKELPTKGDDAIFAPTALIPPRSSSLQLSPAHAAAATSSSTQSRQLSPLRSRSGPAPSQSQSQQQSPTLSPRGDSNRLRVLHRSTASSSEPSLVSAMDEDQLAIKLRAAATKRSSHNFVASSSLSVPSSSSSGTPIITGEDNEDMETRGKDMASRCWNEDEDFLAKEKIAEWLGGHGLINKVALKHYVDFFDFAGLRLDVAFRRLCGKLYLKGETQQVDRILEQFSRRYWDCNPGGVYGSANIVHAVSYSLLLLNTDLHVAELSSRMSRMQFVRNTMAAIQSQIQSNSEARLSNSDLTYDDCSSSTRGSDDTEMMGTRSKRSDSITSWNSVSREAILSLPVSPASPAEKLGSVLQSNGSTASVQNSNVHDQQQQQQVTPSRQNTRAWENDLEGLLKEMYNAIKHQQILQPLNSSLTRSSVSSLSPAGSGMIRNRSLRSQPDRLTTLKRGSIRGIQSILSVQSGTSPYSSNSSIDGRVSPSPSFATSTHEAMYGSSSSFLNPTLGFASNLSHTIIREAQEDDDRSVHSEDSTSTTISISDEELALLGAPWAKEGMLCRKQYWESAGKRAKDKAWLDVFVVIQKGQLNMFTFGDHTSGATGTFGGGNWLANAQPVGEISLAHSLAHALPPPGYNKRPHCMVLTLANRGVYFFQAGTEELVNEWVSTCNYWAARTSKEPLAGGVSNMEYGWSRVADTYGSGRNQSQVDFQREPEIPDTISVRSGKSTRSKYGWKDGSATIRGPYTPKSDKTFINEWKPPLPPTVASVHDEETQLEALRKHVASLKKDLEVHNDLREPMAALYSARSSNAMKAQSNWEEKSQYLLREIVKYDLYIDSLQSAMSLRLKKRGEKALEHALSHSHPADEEPLSSSQKWKISKLSIAEEPEPLTPGPRQQVHKNDMDSNDD</sequence>
<dbReference type="Gene3D" id="1.10.1000.11">
    <property type="entry name" value="Arf Nucleotide-binding Site Opener,domain 2"/>
    <property type="match status" value="1"/>
</dbReference>
<evidence type="ECO:0000256" key="2">
    <source>
        <dbReference type="ARBA" id="ARBA00022723"/>
    </source>
</evidence>
<reference evidence="13" key="1">
    <citation type="submission" date="2021-02" db="EMBL/GenBank/DDBJ databases">
        <title>Psilocybe cubensis genome.</title>
        <authorList>
            <person name="Mckernan K.J."/>
            <person name="Crawford S."/>
            <person name="Trippe A."/>
            <person name="Kane L.T."/>
            <person name="Mclaughlin S."/>
        </authorList>
    </citation>
    <scope>NUCLEOTIDE SEQUENCE [LARGE SCALE GENOMIC DNA]</scope>
    <source>
        <strain evidence="13">MGC-MH-2018</strain>
    </source>
</reference>
<feature type="compositionally biased region" description="Low complexity" evidence="10">
    <location>
        <begin position="299"/>
        <end position="321"/>
    </location>
</feature>
<feature type="compositionally biased region" description="Polar residues" evidence="10">
    <location>
        <begin position="595"/>
        <end position="634"/>
    </location>
</feature>
<dbReference type="GO" id="GO:0000122">
    <property type="term" value="P:negative regulation of transcription by RNA polymerase II"/>
    <property type="evidence" value="ECO:0007669"/>
    <property type="project" value="TreeGrafter"/>
</dbReference>
<proteinExistence type="predicted"/>
<feature type="compositionally biased region" description="Basic and acidic residues" evidence="10">
    <location>
        <begin position="250"/>
        <end position="260"/>
    </location>
</feature>
<dbReference type="PANTHER" id="PTHR10071">
    <property type="entry name" value="TRANSCRIPTION FACTOR GATA FAMILY MEMBER"/>
    <property type="match status" value="1"/>
</dbReference>
<dbReference type="GO" id="GO:0005634">
    <property type="term" value="C:nucleus"/>
    <property type="evidence" value="ECO:0007669"/>
    <property type="project" value="UniProtKB-SubCell"/>
</dbReference>
<feature type="compositionally biased region" description="Low complexity" evidence="10">
    <location>
        <begin position="772"/>
        <end position="786"/>
    </location>
</feature>
<dbReference type="Pfam" id="PF00320">
    <property type="entry name" value="GATA"/>
    <property type="match status" value="1"/>
</dbReference>
<feature type="compositionally biased region" description="Polar residues" evidence="10">
    <location>
        <begin position="958"/>
        <end position="968"/>
    </location>
</feature>
<feature type="region of interest" description="Disordered" evidence="10">
    <location>
        <begin position="1302"/>
        <end position="1355"/>
    </location>
</feature>
<dbReference type="SUPFAM" id="SSF50729">
    <property type="entry name" value="PH domain-like"/>
    <property type="match status" value="1"/>
</dbReference>
<dbReference type="GO" id="GO:0045944">
    <property type="term" value="P:positive regulation of transcription by RNA polymerase II"/>
    <property type="evidence" value="ECO:0007669"/>
    <property type="project" value="TreeGrafter"/>
</dbReference>
<evidence type="ECO:0000259" key="12">
    <source>
        <dbReference type="PROSITE" id="PS50190"/>
    </source>
</evidence>
<feature type="compositionally biased region" description="Low complexity" evidence="10">
    <location>
        <begin position="635"/>
        <end position="651"/>
    </location>
</feature>
<feature type="compositionally biased region" description="Low complexity" evidence="10">
    <location>
        <begin position="839"/>
        <end position="851"/>
    </location>
</feature>
<evidence type="ECO:0000256" key="4">
    <source>
        <dbReference type="ARBA" id="ARBA00022833"/>
    </source>
</evidence>
<feature type="compositionally biased region" description="Low complexity" evidence="10">
    <location>
        <begin position="67"/>
        <end position="91"/>
    </location>
</feature>
<dbReference type="FunFam" id="3.30.50.10:FF:000007">
    <property type="entry name" value="Nitrogen regulatory AreA, N-terminal"/>
    <property type="match status" value="1"/>
</dbReference>
<dbReference type="GO" id="GO:0032012">
    <property type="term" value="P:regulation of ARF protein signal transduction"/>
    <property type="evidence" value="ECO:0007669"/>
    <property type="project" value="InterPro"/>
</dbReference>
<feature type="region of interest" description="Disordered" evidence="10">
    <location>
        <begin position="2131"/>
        <end position="2182"/>
    </location>
</feature>
<feature type="region of interest" description="Disordered" evidence="10">
    <location>
        <begin position="1698"/>
        <end position="1727"/>
    </location>
</feature>
<dbReference type="Pfam" id="PF01369">
    <property type="entry name" value="Sec7"/>
    <property type="match status" value="1"/>
</dbReference>
<dbReference type="OrthoDB" id="2157641at2759"/>
<feature type="compositionally biased region" description="Polar residues" evidence="10">
    <location>
        <begin position="888"/>
        <end position="918"/>
    </location>
</feature>
<evidence type="ECO:0000313" key="13">
    <source>
        <dbReference type="EMBL" id="KAG5172785.1"/>
    </source>
</evidence>
<dbReference type="InterPro" id="IPR000904">
    <property type="entry name" value="Sec7_dom"/>
</dbReference>
<feature type="compositionally biased region" description="Low complexity" evidence="10">
    <location>
        <begin position="1302"/>
        <end position="1350"/>
    </location>
</feature>
<dbReference type="PRINTS" id="PR00619">
    <property type="entry name" value="GATAZNFINGER"/>
</dbReference>
<protein>
    <recommendedName>
        <fullName evidence="14">SEC7 domain-containing protein</fullName>
    </recommendedName>
</protein>
<keyword evidence="3 8" id="KW-0863">Zinc-finger</keyword>
<dbReference type="CDD" id="cd00202">
    <property type="entry name" value="ZnF_GATA"/>
    <property type="match status" value="1"/>
</dbReference>
<dbReference type="SMART" id="SM00222">
    <property type="entry name" value="Sec7"/>
    <property type="match status" value="1"/>
</dbReference>
<feature type="compositionally biased region" description="Polar residues" evidence="10">
    <location>
        <begin position="1091"/>
        <end position="1100"/>
    </location>
</feature>
<keyword evidence="4" id="KW-0862">Zinc</keyword>
<feature type="region of interest" description="Disordered" evidence="10">
    <location>
        <begin position="746"/>
        <end position="856"/>
    </location>
</feature>
<dbReference type="PANTHER" id="PTHR10071:SF281">
    <property type="entry name" value="BOX A-BINDING FACTOR-RELATED"/>
    <property type="match status" value="1"/>
</dbReference>
<comment type="subcellular location">
    <subcellularLocation>
        <location evidence="1">Nucleus</location>
    </subcellularLocation>
</comment>
<feature type="compositionally biased region" description="Pro residues" evidence="10">
    <location>
        <begin position="215"/>
        <end position="232"/>
    </location>
</feature>
<dbReference type="InterPro" id="IPR013088">
    <property type="entry name" value="Znf_NHR/GATA"/>
</dbReference>
<feature type="compositionally biased region" description="Polar residues" evidence="10">
    <location>
        <begin position="1059"/>
        <end position="1073"/>
    </location>
</feature>
<organism evidence="13">
    <name type="scientific">Psilocybe cubensis</name>
    <name type="common">Psychedelic mushroom</name>
    <name type="synonym">Stropharia cubensis</name>
    <dbReference type="NCBI Taxonomy" id="181762"/>
    <lineage>
        <taxon>Eukaryota</taxon>
        <taxon>Fungi</taxon>
        <taxon>Dikarya</taxon>
        <taxon>Basidiomycota</taxon>
        <taxon>Agaricomycotina</taxon>
        <taxon>Agaricomycetes</taxon>
        <taxon>Agaricomycetidae</taxon>
        <taxon>Agaricales</taxon>
        <taxon>Agaricineae</taxon>
        <taxon>Strophariaceae</taxon>
        <taxon>Psilocybe</taxon>
    </lineage>
</organism>
<dbReference type="Pfam" id="PF08550">
    <property type="entry name" value="GATA_AreA"/>
    <property type="match status" value="1"/>
</dbReference>
<keyword evidence="7" id="KW-0539">Nucleus</keyword>
<dbReference type="Gene3D" id="3.30.50.10">
    <property type="entry name" value="Erythroid Transcription Factor GATA-1, subunit A"/>
    <property type="match status" value="1"/>
</dbReference>
<feature type="region of interest" description="Disordered" evidence="10">
    <location>
        <begin position="36"/>
        <end position="165"/>
    </location>
</feature>
<feature type="coiled-coil region" evidence="9">
    <location>
        <begin position="2043"/>
        <end position="2070"/>
    </location>
</feature>
<evidence type="ECO:0000256" key="1">
    <source>
        <dbReference type="ARBA" id="ARBA00004123"/>
    </source>
</evidence>
<feature type="compositionally biased region" description="Basic and acidic residues" evidence="10">
    <location>
        <begin position="2131"/>
        <end position="2140"/>
    </location>
</feature>
<evidence type="ECO:0000256" key="10">
    <source>
        <dbReference type="SAM" id="MobiDB-lite"/>
    </source>
</evidence>
<dbReference type="GO" id="GO:0000978">
    <property type="term" value="F:RNA polymerase II cis-regulatory region sequence-specific DNA binding"/>
    <property type="evidence" value="ECO:0007669"/>
    <property type="project" value="TreeGrafter"/>
</dbReference>
<evidence type="ECO:0000256" key="9">
    <source>
        <dbReference type="SAM" id="Coils"/>
    </source>
</evidence>
<dbReference type="Pfam" id="PF15410">
    <property type="entry name" value="PH_9"/>
    <property type="match status" value="1"/>
</dbReference>
<dbReference type="InterPro" id="IPR041681">
    <property type="entry name" value="PH_9"/>
</dbReference>
<dbReference type="GO" id="GO:0005085">
    <property type="term" value="F:guanyl-nucleotide exchange factor activity"/>
    <property type="evidence" value="ECO:0007669"/>
    <property type="project" value="InterPro"/>
</dbReference>
<gene>
    <name evidence="13" type="ORF">JR316_002288</name>
</gene>
<feature type="compositionally biased region" description="Polar residues" evidence="10">
    <location>
        <begin position="443"/>
        <end position="455"/>
    </location>
</feature>
<dbReference type="InterPro" id="IPR039355">
    <property type="entry name" value="Transcription_factor_GATA"/>
</dbReference>
<feature type="domain" description="SEC7" evidence="12">
    <location>
        <begin position="1415"/>
        <end position="1579"/>
    </location>
</feature>
<feature type="compositionally biased region" description="Low complexity" evidence="10">
    <location>
        <begin position="1698"/>
        <end position="1707"/>
    </location>
</feature>
<keyword evidence="9" id="KW-0175">Coiled coil</keyword>
<dbReference type="GO" id="GO:0000981">
    <property type="term" value="F:DNA-binding transcription factor activity, RNA polymerase II-specific"/>
    <property type="evidence" value="ECO:0007669"/>
    <property type="project" value="TreeGrafter"/>
</dbReference>
<feature type="region of interest" description="Disordered" evidence="10">
    <location>
        <begin position="888"/>
        <end position="1005"/>
    </location>
</feature>
<keyword evidence="5" id="KW-0805">Transcription regulation</keyword>
<feature type="region of interest" description="Disordered" evidence="10">
    <location>
        <begin position="407"/>
        <end position="486"/>
    </location>
</feature>
<dbReference type="CDD" id="cd00171">
    <property type="entry name" value="Sec7"/>
    <property type="match status" value="1"/>
</dbReference>
<feature type="region of interest" description="Disordered" evidence="10">
    <location>
        <begin position="506"/>
        <end position="535"/>
    </location>
</feature>
<dbReference type="SMART" id="SM00233">
    <property type="entry name" value="PH"/>
    <property type="match status" value="1"/>
</dbReference>
<feature type="compositionally biased region" description="Basic and acidic residues" evidence="10">
    <location>
        <begin position="1160"/>
        <end position="1171"/>
    </location>
</feature>
<dbReference type="InterPro" id="IPR023394">
    <property type="entry name" value="Sec7_C_sf"/>
</dbReference>
<feature type="compositionally biased region" description="Gly residues" evidence="10">
    <location>
        <begin position="1019"/>
        <end position="1032"/>
    </location>
</feature>
<feature type="region of interest" description="Disordered" evidence="10">
    <location>
        <begin position="1741"/>
        <end position="1761"/>
    </location>
</feature>
<dbReference type="SUPFAM" id="SSF57716">
    <property type="entry name" value="Glucocorticoid receptor-like (DNA-binding domain)"/>
    <property type="match status" value="1"/>
</dbReference>
<evidence type="ECO:0000256" key="8">
    <source>
        <dbReference type="PROSITE-ProRule" id="PRU00094"/>
    </source>
</evidence>
<evidence type="ECO:0000256" key="7">
    <source>
        <dbReference type="ARBA" id="ARBA00023242"/>
    </source>
</evidence>